<keyword evidence="7" id="KW-1185">Reference proteome</keyword>
<comment type="similarity">
    <text evidence="1">Belongs to the FGGY kinase family.</text>
</comment>
<dbReference type="PIRSF" id="PIRSF000538">
    <property type="entry name" value="GlpK"/>
    <property type="match status" value="1"/>
</dbReference>
<keyword evidence="3 6" id="KW-0418">Kinase</keyword>
<dbReference type="InterPro" id="IPR018485">
    <property type="entry name" value="FGGY_C"/>
</dbReference>
<dbReference type="RefSeq" id="WP_239156940.1">
    <property type="nucleotide sequence ID" value="NZ_AP023355.1"/>
</dbReference>
<dbReference type="AlphaFoldDB" id="A0A7R7DPL9"/>
<evidence type="ECO:0000259" key="5">
    <source>
        <dbReference type="Pfam" id="PF02782"/>
    </source>
</evidence>
<feature type="domain" description="Carbohydrate kinase FGGY N-terminal" evidence="4">
    <location>
        <begin position="9"/>
        <end position="245"/>
    </location>
</feature>
<dbReference type="SUPFAM" id="SSF53067">
    <property type="entry name" value="Actin-like ATPase domain"/>
    <property type="match status" value="2"/>
</dbReference>
<dbReference type="Pfam" id="PF02782">
    <property type="entry name" value="FGGY_C"/>
    <property type="match status" value="1"/>
</dbReference>
<evidence type="ECO:0000259" key="4">
    <source>
        <dbReference type="Pfam" id="PF00370"/>
    </source>
</evidence>
<dbReference type="GO" id="GO:0016301">
    <property type="term" value="F:kinase activity"/>
    <property type="evidence" value="ECO:0007669"/>
    <property type="project" value="UniProtKB-KW"/>
</dbReference>
<proteinExistence type="inferred from homology"/>
<dbReference type="InterPro" id="IPR043129">
    <property type="entry name" value="ATPase_NBD"/>
</dbReference>
<evidence type="ECO:0000313" key="6">
    <source>
        <dbReference type="EMBL" id="BCJ35474.1"/>
    </source>
</evidence>
<dbReference type="PANTHER" id="PTHR43095">
    <property type="entry name" value="SUGAR KINASE"/>
    <property type="match status" value="1"/>
</dbReference>
<evidence type="ECO:0000256" key="1">
    <source>
        <dbReference type="ARBA" id="ARBA00009156"/>
    </source>
</evidence>
<dbReference type="Proteomes" id="UP000611640">
    <property type="component" value="Chromosome"/>
</dbReference>
<dbReference type="InterPro" id="IPR018484">
    <property type="entry name" value="FGGY_N"/>
</dbReference>
<dbReference type="Gene3D" id="3.30.420.40">
    <property type="match status" value="2"/>
</dbReference>
<dbReference type="EMBL" id="AP023355">
    <property type="protein sequence ID" value="BCJ35474.1"/>
    <property type="molecule type" value="Genomic_DNA"/>
</dbReference>
<evidence type="ECO:0000313" key="7">
    <source>
        <dbReference type="Proteomes" id="UP000611640"/>
    </source>
</evidence>
<dbReference type="InterPro" id="IPR000577">
    <property type="entry name" value="Carb_kinase_FGGY"/>
</dbReference>
<gene>
    <name evidence="6" type="ORF">Athai_29770</name>
</gene>
<evidence type="ECO:0000256" key="2">
    <source>
        <dbReference type="ARBA" id="ARBA00022679"/>
    </source>
</evidence>
<organism evidence="6 7">
    <name type="scientific">Actinocatenispora thailandica</name>
    <dbReference type="NCBI Taxonomy" id="227318"/>
    <lineage>
        <taxon>Bacteria</taxon>
        <taxon>Bacillati</taxon>
        <taxon>Actinomycetota</taxon>
        <taxon>Actinomycetes</taxon>
        <taxon>Micromonosporales</taxon>
        <taxon>Micromonosporaceae</taxon>
        <taxon>Actinocatenispora</taxon>
    </lineage>
</organism>
<dbReference type="Pfam" id="PF00370">
    <property type="entry name" value="FGGY_N"/>
    <property type="match status" value="1"/>
</dbReference>
<dbReference type="InterPro" id="IPR050406">
    <property type="entry name" value="FGGY_Carb_Kinase"/>
</dbReference>
<accession>A0A7R7DPL9</accession>
<name>A0A7R7DPL9_9ACTN</name>
<keyword evidence="2" id="KW-0808">Transferase</keyword>
<evidence type="ECO:0000256" key="3">
    <source>
        <dbReference type="ARBA" id="ARBA00022777"/>
    </source>
</evidence>
<reference evidence="6 7" key="1">
    <citation type="submission" date="2020-08" db="EMBL/GenBank/DDBJ databases">
        <title>Whole genome shotgun sequence of Actinocatenispora thailandica NBRC 105041.</title>
        <authorList>
            <person name="Komaki H."/>
            <person name="Tamura T."/>
        </authorList>
    </citation>
    <scope>NUCLEOTIDE SEQUENCE [LARGE SCALE GENOMIC DNA]</scope>
    <source>
        <strain evidence="6 7">NBRC 105041</strain>
    </source>
</reference>
<dbReference type="GO" id="GO:0005975">
    <property type="term" value="P:carbohydrate metabolic process"/>
    <property type="evidence" value="ECO:0007669"/>
    <property type="project" value="InterPro"/>
</dbReference>
<sequence length="487" mass="49838">MGGAGPARYLGVDIGTSVAKLALFDGAGTVLGTAGRTVPLRHPAPGRVEQDAEAVFAAVGELAREVCPGPADAPRLVAVTGQGDGCWLVDDDGRPVGPALSWLDARAADVLADWDRAGVTEAIYRRTGNSLFPGAQAPLLAWLDKHQPDRLARAATAGYCKDMVFGRLNGVRATDASDSSMPFGDGTGAGYDSGLLDACGLAHRSGLLAPVVAPLPTGALTARAAAGTGLPAGVAVTGGPYDLPACAAGGGVTEVGSGLLTLGTTLACQVLVSGVDKSGTRAGMHLATGTPGRWLRAMPAMVGTASLDWLLALLGRQHDQLDGLLRETAPGAGGVEVLPYLAPSGERAPFVDPAARGQFTGIGLTTTGAQLVRALCEGLAYAARQCLEAAGLSGRLVACGGGTRSLRWLQIFASVLGRPLELARSPEVGARGAVLAGLAALGEPVDRAAWTRPDRIIDPDPAASSYYQAGYRRYLANQEAARDRWRR</sequence>
<protein>
    <submittedName>
        <fullName evidence="6">Carbohydrate kinase</fullName>
    </submittedName>
</protein>
<dbReference type="KEGG" id="atl:Athai_29770"/>
<dbReference type="PANTHER" id="PTHR43095:SF3">
    <property type="entry name" value="L-XYLULOSE_3-KETO-L-GULONATE KINASE"/>
    <property type="match status" value="1"/>
</dbReference>
<feature type="domain" description="Carbohydrate kinase FGGY C-terminal" evidence="5">
    <location>
        <begin position="290"/>
        <end position="440"/>
    </location>
</feature>